<comment type="caution">
    <text evidence="3">The sequence shown here is derived from an EMBL/GenBank/DDBJ whole genome shotgun (WGS) entry which is preliminary data.</text>
</comment>
<dbReference type="CDD" id="cd01467">
    <property type="entry name" value="vWA_BatA_type"/>
    <property type="match status" value="1"/>
</dbReference>
<dbReference type="PANTHER" id="PTHR22550:SF18">
    <property type="entry name" value="VWFA DOMAIN-CONTAINING PROTEIN"/>
    <property type="match status" value="1"/>
</dbReference>
<feature type="transmembrane region" description="Helical" evidence="1">
    <location>
        <begin position="53"/>
        <end position="71"/>
    </location>
</feature>
<accession>A0A1C3EQU6</accession>
<feature type="domain" description="VWFA" evidence="2">
    <location>
        <begin position="84"/>
        <end position="278"/>
    </location>
</feature>
<feature type="transmembrane region" description="Helical" evidence="1">
    <location>
        <begin position="6"/>
        <end position="23"/>
    </location>
</feature>
<evidence type="ECO:0000259" key="2">
    <source>
        <dbReference type="PROSITE" id="PS50234"/>
    </source>
</evidence>
<dbReference type="InterPro" id="IPR036465">
    <property type="entry name" value="vWFA_dom_sf"/>
</dbReference>
<reference evidence="3 4" key="1">
    <citation type="submission" date="2016-05" db="EMBL/GenBank/DDBJ databases">
        <title>Genomic Taxonomy of the Vibrionaceae.</title>
        <authorList>
            <person name="Gomez-Gil B."/>
            <person name="Enciso-Ibarra J."/>
        </authorList>
    </citation>
    <scope>NUCLEOTIDE SEQUENCE [LARGE SCALE GENOMIC DNA]</scope>
    <source>
        <strain evidence="3 4">CAIM 1920</strain>
    </source>
</reference>
<dbReference type="AlphaFoldDB" id="A0A1C3EQU6"/>
<dbReference type="STRING" id="1080227.A8L45_03050"/>
<keyword evidence="1" id="KW-0812">Transmembrane</keyword>
<sequence>MFEFAWPWLFLLLPLPLVVYKLVSPVVREAPLTLPSLPDGLGAKQPGNIWRKVLMTLFWLLLVIAAARPVWYGDPVDINPEHRDLMLAIDLSLSMETEDMKGPTGSTDRLSAVKSVVSDFIKKREGDRLGLVVFGRHAYLQTPLTFDRYTVQQQLERTVAGMIGESTSIGEGLGIATKTFIDSDAPQRVIVLLSDGANTSGVLDPIEAAELARDSKVTIYTVGVGADEILQRSLFGTRRINPSRDLDEDALRKIADLTGGQYFRARNPEELEKIYQTINQLEPVSNAEQTWRPRDEMFRYPLSASLLLSVLIVLLRRRYG</sequence>
<keyword evidence="1" id="KW-0472">Membrane</keyword>
<keyword evidence="1" id="KW-1133">Transmembrane helix</keyword>
<dbReference type="InterPro" id="IPR002035">
    <property type="entry name" value="VWF_A"/>
</dbReference>
<evidence type="ECO:0000313" key="4">
    <source>
        <dbReference type="Proteomes" id="UP000094936"/>
    </source>
</evidence>
<keyword evidence="4" id="KW-1185">Reference proteome</keyword>
<dbReference type="PROSITE" id="PS50234">
    <property type="entry name" value="VWFA"/>
    <property type="match status" value="1"/>
</dbReference>
<dbReference type="Pfam" id="PF00092">
    <property type="entry name" value="VWA"/>
    <property type="match status" value="1"/>
</dbReference>
<evidence type="ECO:0000313" key="3">
    <source>
        <dbReference type="EMBL" id="ODA35614.1"/>
    </source>
</evidence>
<proteinExistence type="predicted"/>
<dbReference type="RefSeq" id="WP_068899104.1">
    <property type="nucleotide sequence ID" value="NZ_JBHUIF010000020.1"/>
</dbReference>
<dbReference type="PANTHER" id="PTHR22550">
    <property type="entry name" value="SPORE GERMINATION PROTEIN"/>
    <property type="match status" value="1"/>
</dbReference>
<name>A0A1C3EQU6_9GAMM</name>
<dbReference type="InterPro" id="IPR033881">
    <property type="entry name" value="vWA_BatA_type"/>
</dbReference>
<dbReference type="OrthoDB" id="6206554at2"/>
<dbReference type="SUPFAM" id="SSF53300">
    <property type="entry name" value="vWA-like"/>
    <property type="match status" value="1"/>
</dbReference>
<dbReference type="Gene3D" id="3.40.50.410">
    <property type="entry name" value="von Willebrand factor, type A domain"/>
    <property type="match status" value="1"/>
</dbReference>
<gene>
    <name evidence="3" type="ORF">A8L45_03050</name>
</gene>
<protein>
    <submittedName>
        <fullName evidence="3">IMP dehydrogenase</fullName>
    </submittedName>
</protein>
<evidence type="ECO:0000256" key="1">
    <source>
        <dbReference type="SAM" id="Phobius"/>
    </source>
</evidence>
<dbReference type="EMBL" id="LYBM01000003">
    <property type="protein sequence ID" value="ODA35614.1"/>
    <property type="molecule type" value="Genomic_DNA"/>
</dbReference>
<dbReference type="InterPro" id="IPR050768">
    <property type="entry name" value="UPF0353/GerABKA_families"/>
</dbReference>
<dbReference type="SMART" id="SM00327">
    <property type="entry name" value="VWA"/>
    <property type="match status" value="1"/>
</dbReference>
<dbReference type="Proteomes" id="UP000094936">
    <property type="component" value="Unassembled WGS sequence"/>
</dbReference>
<organism evidence="3 4">
    <name type="scientific">Veronia pacifica</name>
    <dbReference type="NCBI Taxonomy" id="1080227"/>
    <lineage>
        <taxon>Bacteria</taxon>
        <taxon>Pseudomonadati</taxon>
        <taxon>Pseudomonadota</taxon>
        <taxon>Gammaproteobacteria</taxon>
        <taxon>Vibrionales</taxon>
        <taxon>Vibrionaceae</taxon>
        <taxon>Veronia</taxon>
    </lineage>
</organism>